<proteinExistence type="predicted"/>
<reference evidence="2" key="2">
    <citation type="submission" date="2021-09" db="EMBL/GenBank/DDBJ databases">
        <authorList>
            <person name="Jia N."/>
            <person name="Wang J."/>
            <person name="Shi W."/>
            <person name="Du L."/>
            <person name="Sun Y."/>
            <person name="Zhan W."/>
            <person name="Jiang J."/>
            <person name="Wang Q."/>
            <person name="Zhang B."/>
            <person name="Ji P."/>
            <person name="Sakyi L.B."/>
            <person name="Cui X."/>
            <person name="Yuan T."/>
            <person name="Jiang B."/>
            <person name="Yang W."/>
            <person name="Lam T.T.-Y."/>
            <person name="Chang Q."/>
            <person name="Ding S."/>
            <person name="Wang X."/>
            <person name="Zhu J."/>
            <person name="Ruan X."/>
            <person name="Zhao L."/>
            <person name="Wei J."/>
            <person name="Que T."/>
            <person name="Du C."/>
            <person name="Cheng J."/>
            <person name="Dai P."/>
            <person name="Han X."/>
            <person name="Huang E."/>
            <person name="Gao Y."/>
            <person name="Liu J."/>
            <person name="Shao H."/>
            <person name="Ye R."/>
            <person name="Li L."/>
            <person name="Wei W."/>
            <person name="Wang X."/>
            <person name="Wang C."/>
            <person name="Huo Q."/>
            <person name="Li W."/>
            <person name="Guo W."/>
            <person name="Chen H."/>
            <person name="Chen S."/>
            <person name="Zhou L."/>
            <person name="Zhou L."/>
            <person name="Ni X."/>
            <person name="Tian J."/>
            <person name="Zhou Y."/>
            <person name="Sheng Y."/>
            <person name="Liu T."/>
            <person name="Pan Y."/>
            <person name="Xia L."/>
            <person name="Li J."/>
            <person name="Zhao F."/>
            <person name="Cao W."/>
        </authorList>
    </citation>
    <scope>NUCLEOTIDE SEQUENCE</scope>
    <source>
        <strain evidence="2">Rsan-2018</strain>
        <tissue evidence="2">Larvae</tissue>
    </source>
</reference>
<organism evidence="2 3">
    <name type="scientific">Rhipicephalus sanguineus</name>
    <name type="common">Brown dog tick</name>
    <name type="synonym">Ixodes sanguineus</name>
    <dbReference type="NCBI Taxonomy" id="34632"/>
    <lineage>
        <taxon>Eukaryota</taxon>
        <taxon>Metazoa</taxon>
        <taxon>Ecdysozoa</taxon>
        <taxon>Arthropoda</taxon>
        <taxon>Chelicerata</taxon>
        <taxon>Arachnida</taxon>
        <taxon>Acari</taxon>
        <taxon>Parasitiformes</taxon>
        <taxon>Ixodida</taxon>
        <taxon>Ixodoidea</taxon>
        <taxon>Ixodidae</taxon>
        <taxon>Rhipicephalinae</taxon>
        <taxon>Rhipicephalus</taxon>
        <taxon>Rhipicephalus</taxon>
    </lineage>
</organism>
<feature type="region of interest" description="Disordered" evidence="1">
    <location>
        <begin position="81"/>
        <end position="101"/>
    </location>
</feature>
<dbReference type="Proteomes" id="UP000821837">
    <property type="component" value="Chromosome 11"/>
</dbReference>
<reference evidence="2" key="1">
    <citation type="journal article" date="2020" name="Cell">
        <title>Large-Scale Comparative Analyses of Tick Genomes Elucidate Their Genetic Diversity and Vector Capacities.</title>
        <authorList>
            <consortium name="Tick Genome and Microbiome Consortium (TIGMIC)"/>
            <person name="Jia N."/>
            <person name="Wang J."/>
            <person name="Shi W."/>
            <person name="Du L."/>
            <person name="Sun Y."/>
            <person name="Zhan W."/>
            <person name="Jiang J.F."/>
            <person name="Wang Q."/>
            <person name="Zhang B."/>
            <person name="Ji P."/>
            <person name="Bell-Sakyi L."/>
            <person name="Cui X.M."/>
            <person name="Yuan T.T."/>
            <person name="Jiang B.G."/>
            <person name="Yang W.F."/>
            <person name="Lam T.T."/>
            <person name="Chang Q.C."/>
            <person name="Ding S.J."/>
            <person name="Wang X.J."/>
            <person name="Zhu J.G."/>
            <person name="Ruan X.D."/>
            <person name="Zhao L."/>
            <person name="Wei J.T."/>
            <person name="Ye R.Z."/>
            <person name="Que T.C."/>
            <person name="Du C.H."/>
            <person name="Zhou Y.H."/>
            <person name="Cheng J.X."/>
            <person name="Dai P.F."/>
            <person name="Guo W.B."/>
            <person name="Han X.H."/>
            <person name="Huang E.J."/>
            <person name="Li L.F."/>
            <person name="Wei W."/>
            <person name="Gao Y.C."/>
            <person name="Liu J.Z."/>
            <person name="Shao H.Z."/>
            <person name="Wang X."/>
            <person name="Wang C.C."/>
            <person name="Yang T.C."/>
            <person name="Huo Q.B."/>
            <person name="Li W."/>
            <person name="Chen H.Y."/>
            <person name="Chen S.E."/>
            <person name="Zhou L.G."/>
            <person name="Ni X.B."/>
            <person name="Tian J.H."/>
            <person name="Sheng Y."/>
            <person name="Liu T."/>
            <person name="Pan Y.S."/>
            <person name="Xia L.Y."/>
            <person name="Li J."/>
            <person name="Zhao F."/>
            <person name="Cao W.C."/>
        </authorList>
    </citation>
    <scope>NUCLEOTIDE SEQUENCE</scope>
    <source>
        <strain evidence="2">Rsan-2018</strain>
    </source>
</reference>
<evidence type="ECO:0000256" key="1">
    <source>
        <dbReference type="SAM" id="MobiDB-lite"/>
    </source>
</evidence>
<gene>
    <name evidence="2" type="ORF">HPB52_020455</name>
</gene>
<comment type="caution">
    <text evidence="2">The sequence shown here is derived from an EMBL/GenBank/DDBJ whole genome shotgun (WGS) entry which is preliminary data.</text>
</comment>
<evidence type="ECO:0000313" key="2">
    <source>
        <dbReference type="EMBL" id="KAH7973021.1"/>
    </source>
</evidence>
<accession>A0A9D4T4U6</accession>
<protein>
    <submittedName>
        <fullName evidence="2">Uncharacterized protein</fullName>
    </submittedName>
</protein>
<name>A0A9D4T4U6_RHISA</name>
<feature type="compositionally biased region" description="Basic and acidic residues" evidence="1">
    <location>
        <begin position="86"/>
        <end position="101"/>
    </location>
</feature>
<keyword evidence="3" id="KW-1185">Reference proteome</keyword>
<dbReference type="AlphaFoldDB" id="A0A9D4T4U6"/>
<sequence length="101" mass="11592">MRCLVEEVLAQREDCHLVGHHDHQSLKRLGPRTTPSGVLAEQFDWLAGNNVTMTDVAGRHPRNDSRKRENELEWKLWRPAKPRTKAHSECAARDCELTSPL</sequence>
<evidence type="ECO:0000313" key="3">
    <source>
        <dbReference type="Proteomes" id="UP000821837"/>
    </source>
</evidence>
<dbReference type="EMBL" id="JABSTV010001247">
    <property type="protein sequence ID" value="KAH7973021.1"/>
    <property type="molecule type" value="Genomic_DNA"/>
</dbReference>
<dbReference type="VEuPathDB" id="VectorBase:RSAN_051460"/>